<comment type="caution">
    <text evidence="2">The sequence shown here is derived from an EMBL/GenBank/DDBJ whole genome shotgun (WGS) entry which is preliminary data.</text>
</comment>
<dbReference type="Proteomes" id="UP000481153">
    <property type="component" value="Unassembled WGS sequence"/>
</dbReference>
<keyword evidence="3" id="KW-1185">Reference proteome</keyword>
<gene>
    <name evidence="2" type="ORF">Ae201684_007713</name>
</gene>
<feature type="region of interest" description="Disordered" evidence="1">
    <location>
        <begin position="155"/>
        <end position="195"/>
    </location>
</feature>
<name>A0A6G0X6V1_9STRA</name>
<dbReference type="PANTHER" id="PTHR33324">
    <property type="entry name" value="EXPRESSED PROTEIN"/>
    <property type="match status" value="1"/>
</dbReference>
<dbReference type="VEuPathDB" id="FungiDB:AeMF1_007175"/>
<dbReference type="AlphaFoldDB" id="A0A6G0X6V1"/>
<protein>
    <submittedName>
        <fullName evidence="2">Uncharacterized protein</fullName>
    </submittedName>
</protein>
<evidence type="ECO:0000313" key="3">
    <source>
        <dbReference type="Proteomes" id="UP000481153"/>
    </source>
</evidence>
<feature type="compositionally biased region" description="Basic and acidic residues" evidence="1">
    <location>
        <begin position="230"/>
        <end position="239"/>
    </location>
</feature>
<sequence length="248" mass="28194">MATTSSTSPKEPQWHRDVCTCEDCKAINLNGRSSIEVLLAWLTYEDPMTGRFSKLVVCTECAEVLKQHGFNREAGAVKNKLIELTQKSSSYCDFMSSTGEGVMNELNERFRDDTENPHYLDQVSALEKRKLKICRYYQELTCWIDLPQCQLFTHSQTQEEPDDDGSVEEPSYNPGTPTKEHHSYNPGTPPKPVMPLVQKSQSIVDLRNATSGASRPADNQHVRMNKRIKLLGEETKENPRLPMPLQME</sequence>
<feature type="region of interest" description="Disordered" evidence="1">
    <location>
        <begin position="207"/>
        <end position="248"/>
    </location>
</feature>
<dbReference type="EMBL" id="VJMJ01000093">
    <property type="protein sequence ID" value="KAF0735701.1"/>
    <property type="molecule type" value="Genomic_DNA"/>
</dbReference>
<evidence type="ECO:0000313" key="2">
    <source>
        <dbReference type="EMBL" id="KAF0735701.1"/>
    </source>
</evidence>
<proteinExistence type="predicted"/>
<organism evidence="2 3">
    <name type="scientific">Aphanomyces euteiches</name>
    <dbReference type="NCBI Taxonomy" id="100861"/>
    <lineage>
        <taxon>Eukaryota</taxon>
        <taxon>Sar</taxon>
        <taxon>Stramenopiles</taxon>
        <taxon>Oomycota</taxon>
        <taxon>Saprolegniomycetes</taxon>
        <taxon>Saprolegniales</taxon>
        <taxon>Verrucalvaceae</taxon>
        <taxon>Aphanomyces</taxon>
    </lineage>
</organism>
<accession>A0A6G0X6V1</accession>
<dbReference type="PANTHER" id="PTHR33324:SF2">
    <property type="entry name" value="MYB_SANT-LIKE DNA-BINDING DOMAIN-CONTAINING PROTEIN"/>
    <property type="match status" value="1"/>
</dbReference>
<evidence type="ECO:0000256" key="1">
    <source>
        <dbReference type="SAM" id="MobiDB-lite"/>
    </source>
</evidence>
<reference evidence="2 3" key="1">
    <citation type="submission" date="2019-07" db="EMBL/GenBank/DDBJ databases">
        <title>Genomics analysis of Aphanomyces spp. identifies a new class of oomycete effector associated with host adaptation.</title>
        <authorList>
            <person name="Gaulin E."/>
        </authorList>
    </citation>
    <scope>NUCLEOTIDE SEQUENCE [LARGE SCALE GENOMIC DNA]</scope>
    <source>
        <strain evidence="2 3">ATCC 201684</strain>
    </source>
</reference>